<dbReference type="InterPro" id="IPR010129">
    <property type="entry name" value="T1SS_HlyD"/>
</dbReference>
<dbReference type="Proteomes" id="UP000185678">
    <property type="component" value="Unassembled WGS sequence"/>
</dbReference>
<evidence type="ECO:0000256" key="10">
    <source>
        <dbReference type="SAM" id="Coils"/>
    </source>
</evidence>
<keyword evidence="6" id="KW-0812">Transmembrane</keyword>
<dbReference type="Pfam" id="PF26002">
    <property type="entry name" value="Beta-barrel_AprE"/>
    <property type="match status" value="1"/>
</dbReference>
<organism evidence="13 14">
    <name type="scientific">Insolitispirillum peregrinum</name>
    <dbReference type="NCBI Taxonomy" id="80876"/>
    <lineage>
        <taxon>Bacteria</taxon>
        <taxon>Pseudomonadati</taxon>
        <taxon>Pseudomonadota</taxon>
        <taxon>Alphaproteobacteria</taxon>
        <taxon>Rhodospirillales</taxon>
        <taxon>Novispirillaceae</taxon>
        <taxon>Insolitispirillum</taxon>
    </lineage>
</organism>
<dbReference type="Gene3D" id="2.40.50.100">
    <property type="match status" value="1"/>
</dbReference>
<keyword evidence="10" id="KW-0175">Coiled coil</keyword>
<keyword evidence="14" id="KW-1185">Reference proteome</keyword>
<evidence type="ECO:0000256" key="7">
    <source>
        <dbReference type="ARBA" id="ARBA00022989"/>
    </source>
</evidence>
<dbReference type="PANTHER" id="PTHR30386:SF26">
    <property type="entry name" value="TRANSPORT PROTEIN COMB"/>
    <property type="match status" value="1"/>
</dbReference>
<evidence type="ECO:0000256" key="8">
    <source>
        <dbReference type="ARBA" id="ARBA00023136"/>
    </source>
</evidence>
<keyword evidence="4 9" id="KW-1003">Cell membrane</keyword>
<evidence type="ECO:0000256" key="1">
    <source>
        <dbReference type="ARBA" id="ARBA00004377"/>
    </source>
</evidence>
<dbReference type="STRING" id="80876.SAMN05421779_103647"/>
<name>A0A1N7LZ04_9PROT</name>
<keyword evidence="5 9" id="KW-0997">Cell inner membrane</keyword>
<accession>A0A1N7LZ04</accession>
<feature type="domain" description="AprE-like beta-barrel" evidence="12">
    <location>
        <begin position="341"/>
        <end position="429"/>
    </location>
</feature>
<dbReference type="Gene3D" id="1.20.1600.10">
    <property type="entry name" value="Outer membrane efflux proteins (OEP)"/>
    <property type="match status" value="1"/>
</dbReference>
<dbReference type="SUPFAM" id="SSF111369">
    <property type="entry name" value="HlyD-like secretion proteins"/>
    <property type="match status" value="1"/>
</dbReference>
<evidence type="ECO:0000313" key="13">
    <source>
        <dbReference type="EMBL" id="SIS79066.1"/>
    </source>
</evidence>
<evidence type="ECO:0000256" key="6">
    <source>
        <dbReference type="ARBA" id="ARBA00022692"/>
    </source>
</evidence>
<evidence type="ECO:0000256" key="9">
    <source>
        <dbReference type="RuleBase" id="RU365093"/>
    </source>
</evidence>
<sequence>MQLEHSNGTGSAPQVIERGGRQLRYLAQSVLLEEMGVSHLARMVVYIVTGLVAAFIVWSSFTHIQEIASASGSIVPKSSVHTVQHLEGGIVSQILVQERQMVEAGQPLVRLDPAQAAADVEQIKARRAGLQLRAERLRAFATGRAPDFSFVEPRFVHLITDQSAINIANLDRWKTQIEVIKGEIAQKTEEIRSAKDQQDATRRQISLLSEEVQMRKTLFEAGHSSKVAYYDAKRSLAAVESELHRLEGQERTAREAISELDHRLKDLDSTQRQDALNELGTVTAELAQVEESLIRADDRAKRLTIDSPVRGFVQNLQVKTIGGVVPAGGVLMDIVPVDDELLVEARISTRDRGHVHEGQQASIKVTTYDFVRYGAVHGVVTALSATTFVDEKDGQPYYKAIIALDRPWVESQDNRLLPGMTVQADVITGDKTLLQYLLKPIYVSLAHAFHER</sequence>
<dbReference type="PANTHER" id="PTHR30386">
    <property type="entry name" value="MEMBRANE FUSION SUBUNIT OF EMRAB-TOLC MULTIDRUG EFFLUX PUMP"/>
    <property type="match status" value="1"/>
</dbReference>
<keyword evidence="8" id="KW-0472">Membrane</keyword>
<dbReference type="OrthoDB" id="9810980at2"/>
<dbReference type="GO" id="GO:0005886">
    <property type="term" value="C:plasma membrane"/>
    <property type="evidence" value="ECO:0007669"/>
    <property type="project" value="UniProtKB-SubCell"/>
</dbReference>
<evidence type="ECO:0000256" key="5">
    <source>
        <dbReference type="ARBA" id="ARBA00022519"/>
    </source>
</evidence>
<reference evidence="13 14" key="1">
    <citation type="submission" date="2017-01" db="EMBL/GenBank/DDBJ databases">
        <authorList>
            <person name="Mah S.A."/>
            <person name="Swanson W.J."/>
            <person name="Moy G.W."/>
            <person name="Vacquier V.D."/>
        </authorList>
    </citation>
    <scope>NUCLEOTIDE SEQUENCE [LARGE SCALE GENOMIC DNA]</scope>
    <source>
        <strain evidence="13 14">DSM 11589</strain>
    </source>
</reference>
<dbReference type="InterPro" id="IPR058781">
    <property type="entry name" value="HH_AprE-like"/>
</dbReference>
<comment type="subcellular location">
    <subcellularLocation>
        <location evidence="1 9">Cell inner membrane</location>
        <topology evidence="1 9">Single-pass membrane protein</topology>
    </subcellularLocation>
</comment>
<dbReference type="Gene3D" id="2.40.30.170">
    <property type="match status" value="1"/>
</dbReference>
<evidence type="ECO:0000313" key="14">
    <source>
        <dbReference type="Proteomes" id="UP000185678"/>
    </source>
</evidence>
<dbReference type="InterPro" id="IPR058982">
    <property type="entry name" value="Beta-barrel_AprE"/>
</dbReference>
<keyword evidence="3 9" id="KW-0813">Transport</keyword>
<evidence type="ECO:0000256" key="2">
    <source>
        <dbReference type="ARBA" id="ARBA00009477"/>
    </source>
</evidence>
<dbReference type="NCBIfam" id="TIGR01843">
    <property type="entry name" value="type_I_hlyD"/>
    <property type="match status" value="1"/>
</dbReference>
<protein>
    <recommendedName>
        <fullName evidence="9">Membrane fusion protein (MFP) family protein</fullName>
    </recommendedName>
</protein>
<comment type="similarity">
    <text evidence="2 9">Belongs to the membrane fusion protein (MFP) (TC 8.A.1) family.</text>
</comment>
<dbReference type="InterPro" id="IPR050739">
    <property type="entry name" value="MFP"/>
</dbReference>
<evidence type="ECO:0000259" key="11">
    <source>
        <dbReference type="Pfam" id="PF25994"/>
    </source>
</evidence>
<evidence type="ECO:0000256" key="3">
    <source>
        <dbReference type="ARBA" id="ARBA00022448"/>
    </source>
</evidence>
<proteinExistence type="inferred from homology"/>
<dbReference type="Pfam" id="PF25994">
    <property type="entry name" value="HH_AprE"/>
    <property type="match status" value="1"/>
</dbReference>
<dbReference type="AlphaFoldDB" id="A0A1N7LZ04"/>
<dbReference type="GO" id="GO:0015031">
    <property type="term" value="P:protein transport"/>
    <property type="evidence" value="ECO:0007669"/>
    <property type="project" value="InterPro"/>
</dbReference>
<gene>
    <name evidence="13" type="ORF">SAMN05421779_103647</name>
</gene>
<dbReference type="SUPFAM" id="SSF56954">
    <property type="entry name" value="Outer membrane efflux proteins (OEP)"/>
    <property type="match status" value="1"/>
</dbReference>
<dbReference type="PRINTS" id="PR01490">
    <property type="entry name" value="RTXTOXIND"/>
</dbReference>
<feature type="coiled-coil region" evidence="10">
    <location>
        <begin position="236"/>
        <end position="306"/>
    </location>
</feature>
<evidence type="ECO:0000259" key="12">
    <source>
        <dbReference type="Pfam" id="PF26002"/>
    </source>
</evidence>
<evidence type="ECO:0000256" key="4">
    <source>
        <dbReference type="ARBA" id="ARBA00022475"/>
    </source>
</evidence>
<dbReference type="EMBL" id="FTOA01000003">
    <property type="protein sequence ID" value="SIS79066.1"/>
    <property type="molecule type" value="Genomic_DNA"/>
</dbReference>
<keyword evidence="7" id="KW-1133">Transmembrane helix</keyword>
<feature type="coiled-coil region" evidence="10">
    <location>
        <begin position="170"/>
        <end position="211"/>
    </location>
</feature>
<feature type="domain" description="AprE-like long alpha-helical hairpin" evidence="11">
    <location>
        <begin position="116"/>
        <end position="299"/>
    </location>
</feature>